<name>A0ABQ6GP94_9GAMM</name>
<dbReference type="Pfam" id="PF01527">
    <property type="entry name" value="HTH_Tnp_1"/>
    <property type="match status" value="1"/>
</dbReference>
<dbReference type="RefSeq" id="WP_284243603.1">
    <property type="nucleotide sequence ID" value="NZ_BSST01000001.1"/>
</dbReference>
<dbReference type="InterPro" id="IPR051839">
    <property type="entry name" value="RD_transcriptional_regulator"/>
</dbReference>
<dbReference type="Proteomes" id="UP001157186">
    <property type="component" value="Unassembled WGS sequence"/>
</dbReference>
<comment type="similarity">
    <text evidence="1">Belongs to the transposase 8 family.</text>
</comment>
<evidence type="ECO:0000256" key="1">
    <source>
        <dbReference type="ARBA" id="ARBA00009964"/>
    </source>
</evidence>
<evidence type="ECO:0000313" key="4">
    <source>
        <dbReference type="Proteomes" id="UP001157186"/>
    </source>
</evidence>
<proteinExistence type="inferred from homology"/>
<keyword evidence="4" id="KW-1185">Reference proteome</keyword>
<evidence type="ECO:0000256" key="2">
    <source>
        <dbReference type="SAM" id="Coils"/>
    </source>
</evidence>
<reference evidence="3 4" key="1">
    <citation type="submission" date="2023-03" db="EMBL/GenBank/DDBJ databases">
        <title>Draft genome sequence of Thalassotalea insulae KCTC 62186T.</title>
        <authorList>
            <person name="Sawabe T."/>
        </authorList>
    </citation>
    <scope>NUCLEOTIDE SEQUENCE [LARGE SCALE GENOMIC DNA]</scope>
    <source>
        <strain evidence="3 4">KCTC 62186</strain>
    </source>
</reference>
<dbReference type="InterPro" id="IPR009057">
    <property type="entry name" value="Homeodomain-like_sf"/>
</dbReference>
<dbReference type="EMBL" id="BSST01000001">
    <property type="protein sequence ID" value="GLX77711.1"/>
    <property type="molecule type" value="Genomic_DNA"/>
</dbReference>
<organism evidence="3 4">
    <name type="scientific">Thalassotalea insulae</name>
    <dbReference type="NCBI Taxonomy" id="2056778"/>
    <lineage>
        <taxon>Bacteria</taxon>
        <taxon>Pseudomonadati</taxon>
        <taxon>Pseudomonadota</taxon>
        <taxon>Gammaproteobacteria</taxon>
        <taxon>Alteromonadales</taxon>
        <taxon>Colwelliaceae</taxon>
        <taxon>Thalassotalea</taxon>
    </lineage>
</organism>
<sequence length="100" mass="11330">MPKKTLTAEFKRECAELVIIHGYKHKDAAAAMNVGLSSIQRWVSQYRKEQKGYTPKASALTPEQIRIQELEKQVKQLQSDNTLLKKASAFFAMEMSNGSK</sequence>
<dbReference type="SUPFAM" id="SSF46689">
    <property type="entry name" value="Homeodomain-like"/>
    <property type="match status" value="1"/>
</dbReference>
<evidence type="ECO:0000313" key="3">
    <source>
        <dbReference type="EMBL" id="GLX77711.1"/>
    </source>
</evidence>
<dbReference type="PANTHER" id="PTHR33215">
    <property type="entry name" value="PROTEIN DISTAL ANTENNA"/>
    <property type="match status" value="1"/>
</dbReference>
<dbReference type="InterPro" id="IPR002514">
    <property type="entry name" value="Transposase_8"/>
</dbReference>
<dbReference type="PANTHER" id="PTHR33215:SF12">
    <property type="entry name" value="TRANSPOSASE INSN FOR INSERTION SEQUENCE ELEMENT IS911A-RELATED"/>
    <property type="match status" value="1"/>
</dbReference>
<protein>
    <submittedName>
        <fullName evidence="3">Transposase</fullName>
    </submittedName>
</protein>
<accession>A0ABQ6GP94</accession>
<keyword evidence="2" id="KW-0175">Coiled coil</keyword>
<dbReference type="Gene3D" id="1.10.10.60">
    <property type="entry name" value="Homeodomain-like"/>
    <property type="match status" value="1"/>
</dbReference>
<gene>
    <name evidence="3" type="primary">tnpA</name>
    <name evidence="3" type="ORF">tinsulaeT_10510</name>
</gene>
<feature type="coiled-coil region" evidence="2">
    <location>
        <begin position="60"/>
        <end position="87"/>
    </location>
</feature>
<comment type="caution">
    <text evidence="3">The sequence shown here is derived from an EMBL/GenBank/DDBJ whole genome shotgun (WGS) entry which is preliminary data.</text>
</comment>